<proteinExistence type="predicted"/>
<evidence type="ECO:0000313" key="2">
    <source>
        <dbReference type="EMBL" id="CAF1173953.1"/>
    </source>
</evidence>
<dbReference type="Proteomes" id="UP000682733">
    <property type="component" value="Unassembled WGS sequence"/>
</dbReference>
<reference evidence="3" key="1">
    <citation type="submission" date="2021-02" db="EMBL/GenBank/DDBJ databases">
        <authorList>
            <person name="Nowell W R."/>
        </authorList>
    </citation>
    <scope>NUCLEOTIDE SEQUENCE</scope>
</reference>
<dbReference type="AlphaFoldDB" id="A0A8S2N1M6"/>
<dbReference type="EMBL" id="CAJOBA010034430">
    <property type="protein sequence ID" value="CAF3985195.1"/>
    <property type="molecule type" value="Genomic_DNA"/>
</dbReference>
<evidence type="ECO:0000313" key="3">
    <source>
        <dbReference type="EMBL" id="CAF3985195.1"/>
    </source>
</evidence>
<evidence type="ECO:0000256" key="1">
    <source>
        <dbReference type="SAM" id="MobiDB-lite"/>
    </source>
</evidence>
<protein>
    <submittedName>
        <fullName evidence="3">Uncharacterized protein</fullName>
    </submittedName>
</protein>
<name>A0A8S2N1M6_9BILA</name>
<sequence>MPVDVWRAQVQMGMRTEFWAPTHFVPLLINPFDDISAQRVESERDDLRRFRDIESRFGDDDNSRNKENDFNLEKNAQLARTSVQKKKIRRKFPLFKDPKRAAVFMNKLRDAFTKSQEEQKAVRRKFKASNRLIRRLTFDIKAFIQYDPYLKDATLETRLNVNVKSILIEIGDLYLSEEIENEIKRRLHATAAAADRQHKKSHSKRMSCFGNDQITFLLPVLTKRTPDSETDARDYVFNPNKDKPDLLVAPTAPLLKHLTPGSTDHIKINNIPLTLSIMPMPNEHSSSVSAYGRISLPLHIATVLVNDNGEILTVNLNLLLDRINHLLEEKHIHDQVDKKILSHHLKMRLITAFRIIRRMNQIDPTELISFTFQIAQEKMSRMNVVTRRHSEKNEKRTRREQYLQLLQTTDLVNTSTPIETNYPSMLQTVTSMNVSASSIADKASMSSVSEDNSSNSPEDSIDEDLKPKNIKELRLIRNKYFSKFLLAKLEYSISNQSWKEIYDLEQLYKVRLPPLKIVNKLKDLYGQQIPIHTTEFGAYVHVKHAVMLLVATNQDILRRKIQTDNRDLHFRLIQDGTWIGSYLNCFASCLGWVDAGVEGQGATSLVPLALLHFPKENRLNVEKYLTKGFINMLKPDQVITIPLKGFEMYEFNLKFSYSGDYKMSAIIMGLAGVRSIWPCLWCKWNKDQVIYSADDVEAATTQSHTTTSTTASNVNAAESESQHQPSQ</sequence>
<feature type="region of interest" description="Disordered" evidence="1">
    <location>
        <begin position="443"/>
        <end position="463"/>
    </location>
</feature>
<organism evidence="3 4">
    <name type="scientific">Didymodactylos carnosus</name>
    <dbReference type="NCBI Taxonomy" id="1234261"/>
    <lineage>
        <taxon>Eukaryota</taxon>
        <taxon>Metazoa</taxon>
        <taxon>Spiralia</taxon>
        <taxon>Gnathifera</taxon>
        <taxon>Rotifera</taxon>
        <taxon>Eurotatoria</taxon>
        <taxon>Bdelloidea</taxon>
        <taxon>Philodinida</taxon>
        <taxon>Philodinidae</taxon>
        <taxon>Didymodactylos</taxon>
    </lineage>
</organism>
<evidence type="ECO:0000313" key="4">
    <source>
        <dbReference type="Proteomes" id="UP000682733"/>
    </source>
</evidence>
<feature type="region of interest" description="Disordered" evidence="1">
    <location>
        <begin position="702"/>
        <end position="727"/>
    </location>
</feature>
<gene>
    <name evidence="2" type="ORF">OVA965_LOCUS22716</name>
    <name evidence="3" type="ORF">TMI583_LOCUS23430</name>
</gene>
<dbReference type="Proteomes" id="UP000677228">
    <property type="component" value="Unassembled WGS sequence"/>
</dbReference>
<feature type="non-terminal residue" evidence="3">
    <location>
        <position position="1"/>
    </location>
</feature>
<feature type="compositionally biased region" description="Polar residues" evidence="1">
    <location>
        <begin position="713"/>
        <end position="727"/>
    </location>
</feature>
<feature type="compositionally biased region" description="Low complexity" evidence="1">
    <location>
        <begin position="702"/>
        <end position="712"/>
    </location>
</feature>
<accession>A0A8S2N1M6</accession>
<dbReference type="EMBL" id="CAJNOK010012906">
    <property type="protein sequence ID" value="CAF1173953.1"/>
    <property type="molecule type" value="Genomic_DNA"/>
</dbReference>
<feature type="compositionally biased region" description="Low complexity" evidence="1">
    <location>
        <begin position="444"/>
        <end position="458"/>
    </location>
</feature>
<comment type="caution">
    <text evidence="3">The sequence shown here is derived from an EMBL/GenBank/DDBJ whole genome shotgun (WGS) entry which is preliminary data.</text>
</comment>